<dbReference type="Proteomes" id="UP000054549">
    <property type="component" value="Unassembled WGS sequence"/>
</dbReference>
<feature type="domain" description="DUF6534" evidence="2">
    <location>
        <begin position="210"/>
        <end position="305"/>
    </location>
</feature>
<proteinExistence type="predicted"/>
<keyword evidence="4" id="KW-1185">Reference proteome</keyword>
<feature type="transmembrane region" description="Helical" evidence="1">
    <location>
        <begin position="162"/>
        <end position="181"/>
    </location>
</feature>
<feature type="transmembrane region" description="Helical" evidence="1">
    <location>
        <begin position="248"/>
        <end position="275"/>
    </location>
</feature>
<protein>
    <recommendedName>
        <fullName evidence="2">DUF6534 domain-containing protein</fullName>
    </recommendedName>
</protein>
<feature type="transmembrane region" description="Helical" evidence="1">
    <location>
        <begin position="20"/>
        <end position="41"/>
    </location>
</feature>
<dbReference type="Pfam" id="PF20152">
    <property type="entry name" value="DUF6534"/>
    <property type="match status" value="1"/>
</dbReference>
<dbReference type="PANTHER" id="PTHR40465">
    <property type="entry name" value="CHROMOSOME 1, WHOLE GENOME SHOTGUN SEQUENCE"/>
    <property type="match status" value="1"/>
</dbReference>
<evidence type="ECO:0000259" key="2">
    <source>
        <dbReference type="Pfam" id="PF20152"/>
    </source>
</evidence>
<keyword evidence="1" id="KW-0812">Transmembrane</keyword>
<reference evidence="3 4" key="1">
    <citation type="submission" date="2014-04" db="EMBL/GenBank/DDBJ databases">
        <title>Evolutionary Origins and Diversification of the Mycorrhizal Mutualists.</title>
        <authorList>
            <consortium name="DOE Joint Genome Institute"/>
            <consortium name="Mycorrhizal Genomics Consortium"/>
            <person name="Kohler A."/>
            <person name="Kuo A."/>
            <person name="Nagy L.G."/>
            <person name="Floudas D."/>
            <person name="Copeland A."/>
            <person name="Barry K.W."/>
            <person name="Cichocki N."/>
            <person name="Veneault-Fourrey C."/>
            <person name="LaButti K."/>
            <person name="Lindquist E.A."/>
            <person name="Lipzen A."/>
            <person name="Lundell T."/>
            <person name="Morin E."/>
            <person name="Murat C."/>
            <person name="Riley R."/>
            <person name="Ohm R."/>
            <person name="Sun H."/>
            <person name="Tunlid A."/>
            <person name="Henrissat B."/>
            <person name="Grigoriev I.V."/>
            <person name="Hibbett D.S."/>
            <person name="Martin F."/>
        </authorList>
    </citation>
    <scope>NUCLEOTIDE SEQUENCE [LARGE SCALE GENOMIC DNA]</scope>
    <source>
        <strain evidence="3 4">Koide BX008</strain>
    </source>
</reference>
<dbReference type="STRING" id="946122.A0A0C2STX7"/>
<keyword evidence="1" id="KW-1133">Transmembrane helix</keyword>
<feature type="transmembrane region" description="Helical" evidence="1">
    <location>
        <begin position="136"/>
        <end position="155"/>
    </location>
</feature>
<dbReference type="PANTHER" id="PTHR40465:SF1">
    <property type="entry name" value="DUF6534 DOMAIN-CONTAINING PROTEIN"/>
    <property type="match status" value="1"/>
</dbReference>
<dbReference type="InParanoid" id="A0A0C2STX7"/>
<name>A0A0C2STX7_AMAMK</name>
<dbReference type="AlphaFoldDB" id="A0A0C2STX7"/>
<gene>
    <name evidence="3" type="ORF">M378DRAFT_23177</name>
</gene>
<evidence type="ECO:0000256" key="1">
    <source>
        <dbReference type="SAM" id="Phobius"/>
    </source>
</evidence>
<evidence type="ECO:0000313" key="3">
    <source>
        <dbReference type="EMBL" id="KIL66840.1"/>
    </source>
</evidence>
<dbReference type="InterPro" id="IPR045339">
    <property type="entry name" value="DUF6534"/>
</dbReference>
<keyword evidence="1" id="KW-0472">Membrane</keyword>
<feature type="transmembrane region" description="Helical" evidence="1">
    <location>
        <begin position="281"/>
        <end position="301"/>
    </location>
</feature>
<dbReference type="HOGENOM" id="CLU_046025_0_0_1"/>
<dbReference type="EMBL" id="KN818234">
    <property type="protein sequence ID" value="KIL66840.1"/>
    <property type="molecule type" value="Genomic_DNA"/>
</dbReference>
<evidence type="ECO:0000313" key="4">
    <source>
        <dbReference type="Proteomes" id="UP000054549"/>
    </source>
</evidence>
<feature type="transmembrane region" description="Helical" evidence="1">
    <location>
        <begin position="201"/>
        <end position="227"/>
    </location>
</feature>
<accession>A0A0C2STX7</accession>
<organism evidence="3 4">
    <name type="scientific">Amanita muscaria (strain Koide BX008)</name>
    <dbReference type="NCBI Taxonomy" id="946122"/>
    <lineage>
        <taxon>Eukaryota</taxon>
        <taxon>Fungi</taxon>
        <taxon>Dikarya</taxon>
        <taxon>Basidiomycota</taxon>
        <taxon>Agaricomycotina</taxon>
        <taxon>Agaricomycetes</taxon>
        <taxon>Agaricomycetidae</taxon>
        <taxon>Agaricales</taxon>
        <taxon>Pluteineae</taxon>
        <taxon>Amanitaceae</taxon>
        <taxon>Amanita</taxon>
    </lineage>
</organism>
<sequence>MSSSAASLDASVWQHYGPFFWGGVSATFFSGMTAVQAIVYVKLYHKDIKYLKTLVFVVWYVALHKRHRVLSVMEGPRCCTYWADLECLMELPAFSPASDFAKLAHLDENAIVLLQYIPLFLTCHTVMIIFEFQITIILGCITVMLVQSCYLYRIFCLSNRNFWIAAPIAILMTIRLSWIIGSSAEMIRLKRFTYLLAGYKWLVTLSLCFSTIVDVTITATLAFLLLIKTRGRLEVANQVMVLTNIDGILDSLILYTLELGSITGFMSIVILICWLRLDHMIFIGLFINLPKLHGNCLMAMLNMRYSLRQKPPMTRGWGTQRPHWPYLQPRSSLLSPVQLETVHVDVSKGTQ</sequence>